<feature type="coiled-coil region" evidence="1">
    <location>
        <begin position="392"/>
        <end position="426"/>
    </location>
</feature>
<keyword evidence="6" id="KW-1185">Reference proteome</keyword>
<dbReference type="SMART" id="SM00323">
    <property type="entry name" value="RasGAP"/>
    <property type="match status" value="1"/>
</dbReference>
<dbReference type="SUPFAM" id="SSF143885">
    <property type="entry name" value="RGC domain-like"/>
    <property type="match status" value="1"/>
</dbReference>
<sequence length="1179" mass="135661">MADVLSPSDHGKHGRVRLQRHSADINKNTINEDKKDGSWMDRERHDIQTYEYLCHIEEAKEWMETCIKEEIAQTTELEEEMRNGISLAKLAKSFHPESVRKIFENRNKLQYKHSDNINFLFDAMRAVGLPEIFFFTTTDLYEKKNFPKVVYCIHALSHILAAKRLAPSINNLVGKLTFTEDQIEETQQSLEASGVLMPQFGNIENALAAASTPRPEKKYQENERMVYETETNDHFRKNIAKLIQIQSLVRSKQARKIFNDLREADRVYKITKIQAIARTRNAKHLLTAKKYKKAEEDKKIRWKELSSKEQLFIKLQARVRGKKERIKYKARIEHFNNNADAIVKIQALWRAKQMRNAFQNLTLLENPPVRIIQDFVHLLDDSDRDFEDDLDIENLRQRVVEAIRENAATESELNELDLKIALLIKNRIDIEEVYHQTLSVGASATTTTAYYKKLKNSITVTGNSEPRFSDLSATEKCASPFTQRVLDKEARKKLEAYQQLFYLLQTNPNYLAKLMYTLNKQTAGSILKVLEQVTLTLFGYAQNIREEYLLLNLIKTAIKLEINEIEKLDEFWRSNPLFIKLVLQYVRGAKERQYFRNLFQPLIKIILNNKSLDLETDPTFVYKNLIRQDESESGENSKRPYDATVEQISADIEVQETIKTNTQKLTSIVKEFMSAIINSLKNMPFGIRYISLQLKLALKDKFPDSDEEILKIVGNLIYYRYMNPAIIAPEGFDIIETSISPTQRRNLAEVHAALNNNVDDIISEKNDPLKSILEELGPAPSPSETTKHEVYLNLVNRLSSPQNSQDLAKHNIKHLVSETKRLILILIKLQGGKTLLEILESPTSRKEEEDFQTHTSADLAKLEERQQKKDMQEWRKFVDSGSGQSLIQHNVGDTTETASIDGSTSSKLTDKSNWKQFVDNGTLLVEQLGSSVGNKTTGVHKLNRVISPRSSQTFSTRLGVPLEKSLFFGSGSLFCLKSENNNSLTFDFVKRRALENMEKLEELGLVKRENGYQDMINMIAQDMLNRHKRKNQRKAEAQSLRKTLLNLKEKSKTKLKKTPFIFSRQYFHLKELQKSGSVPQFGSFKFTAADLYKRGVLMSIGEYTPKQYSQISLTISSAEAGIFTIDVSALGVKLTEPIVLKLEELLQNQYDGVQTIVLFDLAKVNVNLMTYLLNKKFYV</sequence>
<feature type="region of interest" description="Disordered" evidence="2">
    <location>
        <begin position="1"/>
        <end position="37"/>
    </location>
</feature>
<feature type="region of interest" description="Disordered" evidence="2">
    <location>
        <begin position="885"/>
        <end position="906"/>
    </location>
</feature>
<dbReference type="InterPro" id="IPR000593">
    <property type="entry name" value="RasGAP_C"/>
</dbReference>
<dbReference type="Gene3D" id="1.10.506.10">
    <property type="entry name" value="GTPase Activation - p120gap, domain 1"/>
    <property type="match status" value="1"/>
</dbReference>
<dbReference type="InterPro" id="IPR008936">
    <property type="entry name" value="Rho_GTPase_activation_prot"/>
</dbReference>
<comment type="caution">
    <text evidence="5">The sequence shown here is derived from an EMBL/GenBank/DDBJ whole genome shotgun (WGS) entry which is preliminary data.</text>
</comment>
<dbReference type="EMBL" id="JADGJH010000324">
    <property type="protein sequence ID" value="KAJ3131038.1"/>
    <property type="molecule type" value="Genomic_DNA"/>
</dbReference>
<dbReference type="CDD" id="cd21206">
    <property type="entry name" value="CH_IQGAP"/>
    <property type="match status" value="1"/>
</dbReference>
<dbReference type="PROSITE" id="PS50096">
    <property type="entry name" value="IQ"/>
    <property type="match status" value="3"/>
</dbReference>
<gene>
    <name evidence="5" type="ORF">HK100_006938</name>
</gene>
<accession>A0AAD5XF20</accession>
<dbReference type="Proteomes" id="UP001211907">
    <property type="component" value="Unassembled WGS sequence"/>
</dbReference>
<evidence type="ECO:0000259" key="3">
    <source>
        <dbReference type="PROSITE" id="PS50018"/>
    </source>
</evidence>
<dbReference type="GO" id="GO:0110085">
    <property type="term" value="C:mitotic actomyosin contractile ring"/>
    <property type="evidence" value="ECO:0007669"/>
    <property type="project" value="TreeGrafter"/>
</dbReference>
<dbReference type="InterPro" id="IPR023152">
    <property type="entry name" value="RasGAP_CS"/>
</dbReference>
<keyword evidence="1" id="KW-0175">Coiled coil</keyword>
<name>A0AAD5XF20_9FUNG</name>
<feature type="domain" description="Ras-GAP" evidence="3">
    <location>
        <begin position="532"/>
        <end position="759"/>
    </location>
</feature>
<dbReference type="SUPFAM" id="SSF47576">
    <property type="entry name" value="Calponin-homology domain, CH-domain"/>
    <property type="match status" value="1"/>
</dbReference>
<proteinExistence type="predicted"/>
<organism evidence="5 6">
    <name type="scientific">Physocladia obscura</name>
    <dbReference type="NCBI Taxonomy" id="109957"/>
    <lineage>
        <taxon>Eukaryota</taxon>
        <taxon>Fungi</taxon>
        <taxon>Fungi incertae sedis</taxon>
        <taxon>Chytridiomycota</taxon>
        <taxon>Chytridiomycota incertae sedis</taxon>
        <taxon>Chytridiomycetes</taxon>
        <taxon>Chytridiales</taxon>
        <taxon>Chytriomycetaceae</taxon>
        <taxon>Physocladia</taxon>
    </lineage>
</organism>
<evidence type="ECO:0000256" key="1">
    <source>
        <dbReference type="SAM" id="Coils"/>
    </source>
</evidence>
<dbReference type="Pfam" id="PF00616">
    <property type="entry name" value="RasGAP"/>
    <property type="match status" value="1"/>
</dbReference>
<reference evidence="5" key="1">
    <citation type="submission" date="2020-05" db="EMBL/GenBank/DDBJ databases">
        <title>Phylogenomic resolution of chytrid fungi.</title>
        <authorList>
            <person name="Stajich J.E."/>
            <person name="Amses K."/>
            <person name="Simmons R."/>
            <person name="Seto K."/>
            <person name="Myers J."/>
            <person name="Bonds A."/>
            <person name="Quandt C.A."/>
            <person name="Barry K."/>
            <person name="Liu P."/>
            <person name="Grigoriev I."/>
            <person name="Longcore J.E."/>
            <person name="James T.Y."/>
        </authorList>
    </citation>
    <scope>NUCLEOTIDE SEQUENCE</scope>
    <source>
        <strain evidence="5">JEL0513</strain>
    </source>
</reference>
<dbReference type="Gene3D" id="1.10.418.10">
    <property type="entry name" value="Calponin-like domain"/>
    <property type="match status" value="1"/>
</dbReference>
<evidence type="ECO:0000256" key="2">
    <source>
        <dbReference type="SAM" id="MobiDB-lite"/>
    </source>
</evidence>
<dbReference type="GO" id="GO:1903479">
    <property type="term" value="P:mitotic actomyosin contractile ring assembly actin filament organization"/>
    <property type="evidence" value="ECO:0007669"/>
    <property type="project" value="TreeGrafter"/>
</dbReference>
<dbReference type="SUPFAM" id="SSF48350">
    <property type="entry name" value="GTPase activation domain, GAP"/>
    <property type="match status" value="1"/>
</dbReference>
<dbReference type="GO" id="GO:0051015">
    <property type="term" value="F:actin filament binding"/>
    <property type="evidence" value="ECO:0007669"/>
    <property type="project" value="TreeGrafter"/>
</dbReference>
<evidence type="ECO:0000313" key="6">
    <source>
        <dbReference type="Proteomes" id="UP001211907"/>
    </source>
</evidence>
<dbReference type="Pfam" id="PF00307">
    <property type="entry name" value="CH"/>
    <property type="match status" value="1"/>
</dbReference>
<dbReference type="AlphaFoldDB" id="A0AAD5XF20"/>
<dbReference type="GO" id="GO:0005096">
    <property type="term" value="F:GTPase activator activity"/>
    <property type="evidence" value="ECO:0007669"/>
    <property type="project" value="TreeGrafter"/>
</dbReference>
<dbReference type="PANTHER" id="PTHR14149:SF14">
    <property type="entry name" value="CALPONIN-HOMOLOGY (CH) DOMAIN-CONTAINING PROTEIN"/>
    <property type="match status" value="1"/>
</dbReference>
<dbReference type="PROSITE" id="PS50021">
    <property type="entry name" value="CH"/>
    <property type="match status" value="1"/>
</dbReference>
<evidence type="ECO:0008006" key="7">
    <source>
        <dbReference type="Google" id="ProtNLM"/>
    </source>
</evidence>
<dbReference type="PROSITE" id="PS50018">
    <property type="entry name" value="RAS_GTPASE_ACTIV_2"/>
    <property type="match status" value="1"/>
</dbReference>
<evidence type="ECO:0000313" key="5">
    <source>
        <dbReference type="EMBL" id="KAJ3131038.1"/>
    </source>
</evidence>
<dbReference type="PROSITE" id="PS00509">
    <property type="entry name" value="RAS_GTPASE_ACTIV_1"/>
    <property type="match status" value="1"/>
</dbReference>
<dbReference type="InterPro" id="IPR001715">
    <property type="entry name" value="CH_dom"/>
</dbReference>
<dbReference type="Gene3D" id="1.20.5.190">
    <property type="match status" value="1"/>
</dbReference>
<feature type="domain" description="Calponin-homology (CH)" evidence="4">
    <location>
        <begin position="53"/>
        <end position="160"/>
    </location>
</feature>
<dbReference type="SMART" id="SM00033">
    <property type="entry name" value="CH"/>
    <property type="match status" value="1"/>
</dbReference>
<dbReference type="PANTHER" id="PTHR14149">
    <property type="entry name" value="RAS GTPASE-ACTIVATING PROTEIN WITH IQ MOTIF"/>
    <property type="match status" value="1"/>
</dbReference>
<dbReference type="InterPro" id="IPR001936">
    <property type="entry name" value="RasGAP_dom"/>
</dbReference>
<dbReference type="Pfam" id="PF03836">
    <property type="entry name" value="RasGAP_C"/>
    <property type="match status" value="2"/>
</dbReference>
<dbReference type="GO" id="GO:0005516">
    <property type="term" value="F:calmodulin binding"/>
    <property type="evidence" value="ECO:0007669"/>
    <property type="project" value="TreeGrafter"/>
</dbReference>
<evidence type="ECO:0000259" key="4">
    <source>
        <dbReference type="PROSITE" id="PS50021"/>
    </source>
</evidence>
<dbReference type="InterPro" id="IPR036872">
    <property type="entry name" value="CH_dom_sf"/>
</dbReference>
<protein>
    <recommendedName>
        <fullName evidence="7">Ras GTPase-activating-like protein IQGAP2</fullName>
    </recommendedName>
</protein>